<dbReference type="SUPFAM" id="SSF55048">
    <property type="entry name" value="Probable ACP-binding domain of malonyl-CoA ACP transacylase"/>
    <property type="match status" value="1"/>
</dbReference>
<dbReference type="Pfam" id="PF13602">
    <property type="entry name" value="ADH_zinc_N_2"/>
    <property type="match status" value="1"/>
</dbReference>
<dbReference type="Proteomes" id="UP000030651">
    <property type="component" value="Unassembled WGS sequence"/>
</dbReference>
<dbReference type="InterPro" id="IPR013217">
    <property type="entry name" value="Methyltransf_12"/>
</dbReference>
<dbReference type="GO" id="GO:1901336">
    <property type="term" value="P:lactone biosynthetic process"/>
    <property type="evidence" value="ECO:0007669"/>
    <property type="project" value="UniProtKB-ARBA"/>
</dbReference>
<dbReference type="SMART" id="SM00823">
    <property type="entry name" value="PKS_PP"/>
    <property type="match status" value="1"/>
</dbReference>
<dbReference type="GO" id="GO:0006633">
    <property type="term" value="P:fatty acid biosynthetic process"/>
    <property type="evidence" value="ECO:0007669"/>
    <property type="project" value="InterPro"/>
</dbReference>
<dbReference type="Pfam" id="PF23297">
    <property type="entry name" value="ACP_SdgA_C"/>
    <property type="match status" value="1"/>
</dbReference>
<dbReference type="Gene3D" id="3.40.50.720">
    <property type="entry name" value="NAD(P)-binding Rossmann-like Domain"/>
    <property type="match status" value="2"/>
</dbReference>
<dbReference type="SMART" id="SM00826">
    <property type="entry name" value="PKS_DH"/>
    <property type="match status" value="1"/>
</dbReference>
<evidence type="ECO:0000256" key="8">
    <source>
        <dbReference type="PROSITE-ProRule" id="PRU01363"/>
    </source>
</evidence>
<dbReference type="InterPro" id="IPR036736">
    <property type="entry name" value="ACP-like_sf"/>
</dbReference>
<dbReference type="InterPro" id="IPR011032">
    <property type="entry name" value="GroES-like_sf"/>
</dbReference>
<sequence>MEVKHPTEPIAITGFSFRMPQDAIDESGLWNIMEKGLNVKTKWPASRSNPDAFHDNGSKNPNTLPSHYAHFMKEDPGVFDAPFFSITPKEAASMSPRQRQALEVAYHTFESAGIPMEDLRGSLTAVYGASMADDWTLMSSKDAEMVPRMSITGNAASLLPNKISWFFDLRGPSVHVDTACSSGLTALDLACQSILSGNAKAALVFGSSTLLTPEASLHLANLNFLSPDGCCYSFDSRANGYGRGEGVAALYLKPLRQAVNDGDVVRAIVRGTASNQDGRTPGLTQPSSDAQIELIRHTYAKAGLDLKKTRYVEAHGTGTPMGDPLEARACGRTFGAERSPDEPLYLGSIKANIGHLEGSSGPAGVIKAIMMLERGIIPPQALFESLNPAIDAATHNIKIPTAITPWPEPGVRRISINSFGFGGANAHAILDDAVHYMRSNNLQGFHHSTDVPELVPSGLNGLTRSSHSAVNGAIHGVDASATSVPQLLVWSAVDEPAIQRMLQSYAEYYTKHITGRPRKLAQLAYTLAARRSIMSWRSFAVLEDDLVAPGPEAIDEDSATITKLPTAKPLRVNLGKTDIAFVFTGQGAQYAGMGLELLHYPIFAKSLQKSDEIFNSLGSEWSLLVDAIKDQEKIATPEYSQPLCTALQIALVDLLRSFNILPAAVVGHSSGEIAAAYTSGALSHHDTCKVAYLRGKLAGQLARQLHISGTPGAMLSANLSEDEVPTYLENLGLSAPDEASVCLACVNSPKNVTLAGPADLIDTVKADLDKRGVFAQKLNTGLAYHSPAMRAIAQEYASKIGPLEAGKQSGIRMISSVSGKPVQSDTLASPQYWVDNLVSTVQFAGALKALTTQTTAKLSDSTSEPLVLTDLIEIGPHAALRRPIKQTAPQLRYHALLQRSASPLQSTLHLVGSLFCLGYPVSVTAANGQDQGKTPYLIDCPAYPFDHSRRYWDESRLSKDWRLREGSGGFLLGRRTHDWNPLRPRWRNLLCVENAAWLGEHHVTGTLVVPGTGSLVIALEAARDVVASKNRKISGFNYKNVELLSPLRVGRTARDAVEMEVHLDQHQPADGKESTWFQFRIFSHSDGRVTNTCTGQIQVLFEEEATSLSAYERKLEDEKMRRRSREIRSHCTQPLDVRTFYKRFLKYGFRYGPSFTVVSDTIYDPVGQMSAAGKVNWDPAAHETAGDSPVHPGILDGILQVLLATAPKGLKGTSTMIPRRIEKVWLSNRIWSKMTNAVHVASALAGAADDGNPSMNFWALADDDTPLCSVEGVQCTEISRPDQPEDELVDRRLLYSIDWKPRLSSLAPGQLQNICDTTSERLNNYDSECNKMAAFFPKVELALRSAAKSALHTVPESCLSDLPSYFSKYIDSLRWQGTNQSAEAANDKDLSPAALEALLQECEVEYPQWHLFPAIARALPSILRKETDPLELMFGTGAAKAFYTNVYGSHMLSGGFQTFISLAAHENPRLRILEVGAGTGSFTRHILSTLHGIEKERGGTAFEEYVFTDISTSFFANAQTEFKDHLARMSFKPWNVEHDAGGEQGGLEAGSYDIIFAGSVLHATSSISKSLRHLRKLLKPGGHLVLQEITSAQVACVNIAFGTLEGWWLSAEKWRQNGPLVTQEHWNRVLKDNGFQGIGLALKDFEDDAYHISTIMVSRASDAQDDLPTQGKPVGAPRAQRRLITVNDQESACQTSLATELGLLGDIEQIVVNFATIGPEWTASPGDVVVCLIDVGSPRFADLSEQDFKRFQWLIQGSKNLLWVGGGAGDISQSSKTAGSLPFDPRSGIATGALRTIRSEESHKRIVSLIIDQAQNYEIKDMATFVAKILDSCFAKDESLNSPEVEFAVQDGHITIGRLAYEKQLDDERESHARPHEQIQDWSTGPMLALEIEKPGMLDSLRFVEDPSYNDDLADDDVEIDAEAWPVSFRDVFSALGKVGNGKHLGWECAGIVTRVGSESSKHFKPGERVVLGTFGSIKTRPRSKMQFVFKIPDNLSSIDAVSHVNPGMTAWHGLVNLARLQKGEKVLIHSAAGATGQMAMSIATMIGAEIYATVGSDEKKQFLQKEFNIPETRIFQSRDTSFAQGIARTTNGQGVDVILNSLAGEGLQASWECIAPFGRFIEIGKVDIMANASLPMGIFAKNVTFAAVDLVSIVKANPALGRQLLASTMELVAKGSLQVPKPLHLYPIGETEKALRFMQSGSSTGRIIITKTGNDQVTTFLVQRSEWRFESDATYVIVGGLGGLGRVIIDWMVSKGARNFLVPSRSGASSQAASDLVARLRGQDIYIATPKCDVSSAAEFSKVLREHTDFMPHAPIKGCINSAMALQDAIFSNMTHDQWSRTIQSKVQSSLNLHNLLAPDVDFFIMLSSLVGIYGAMGQSNYAAGCSFQDALARARTASKAYQGTSVSLDLGWLLDAGIVSEREDYRRKWEGAQDIAGVGATDLIAVLDHFCDPARHSMSAPDSSSSSHGRNQLLVGAVIPADLDRHGESIPPSMHYPLFDGFRVDPSRINGGGGSLNSVPETQSASARFRAATSFEEKYHAVIDALRDKLARGLDVELSDVDIGRPVSSYGVDSLMAVELRNWMRKDYNVDIAVFDILGGTTVTGLSRLVATRADESANGHGERDAE</sequence>
<dbReference type="GO" id="GO:0004312">
    <property type="term" value="F:fatty acid synthase activity"/>
    <property type="evidence" value="ECO:0007669"/>
    <property type="project" value="TreeGrafter"/>
</dbReference>
<dbReference type="InterPro" id="IPR013968">
    <property type="entry name" value="PKS_KR"/>
</dbReference>
<keyword evidence="1" id="KW-0596">Phosphopantetheine</keyword>
<dbReference type="Pfam" id="PF00109">
    <property type="entry name" value="ketoacyl-synt"/>
    <property type="match status" value="1"/>
</dbReference>
<dbReference type="SMART" id="SM00822">
    <property type="entry name" value="PKS_KR"/>
    <property type="match status" value="1"/>
</dbReference>
<dbReference type="PANTHER" id="PTHR43775">
    <property type="entry name" value="FATTY ACID SYNTHASE"/>
    <property type="match status" value="1"/>
</dbReference>
<dbReference type="InterPro" id="IPR006162">
    <property type="entry name" value="Ppantetheine_attach_site"/>
</dbReference>
<dbReference type="InterPro" id="IPR049552">
    <property type="entry name" value="PKS_DH_N"/>
</dbReference>
<evidence type="ECO:0000313" key="12">
    <source>
        <dbReference type="EMBL" id="ETS76597.1"/>
    </source>
</evidence>
<dbReference type="GO" id="GO:0031177">
    <property type="term" value="F:phosphopantetheine binding"/>
    <property type="evidence" value="ECO:0007669"/>
    <property type="project" value="InterPro"/>
</dbReference>
<dbReference type="InterPro" id="IPR049551">
    <property type="entry name" value="PKS_DH_C"/>
</dbReference>
<dbReference type="CDD" id="cd00833">
    <property type="entry name" value="PKS"/>
    <property type="match status" value="1"/>
</dbReference>
<evidence type="ECO:0000313" key="13">
    <source>
        <dbReference type="Proteomes" id="UP000030651"/>
    </source>
</evidence>
<dbReference type="RefSeq" id="XP_007838756.1">
    <property type="nucleotide sequence ID" value="XM_007840565.1"/>
</dbReference>
<dbReference type="Pfam" id="PF21089">
    <property type="entry name" value="PKS_DH_N"/>
    <property type="match status" value="1"/>
</dbReference>
<dbReference type="SMART" id="SM00829">
    <property type="entry name" value="PKS_ER"/>
    <property type="match status" value="1"/>
</dbReference>
<dbReference type="SUPFAM" id="SSF53335">
    <property type="entry name" value="S-adenosyl-L-methionine-dependent methyltransferases"/>
    <property type="match status" value="1"/>
</dbReference>
<evidence type="ECO:0000256" key="2">
    <source>
        <dbReference type="ARBA" id="ARBA00022553"/>
    </source>
</evidence>
<name>W3WTU6_PESFW</name>
<keyword evidence="7" id="KW-0012">Acyltransferase</keyword>
<dbReference type="Gene3D" id="3.40.366.10">
    <property type="entry name" value="Malonyl-Coenzyme A Acyl Carrier Protein, domain 2"/>
    <property type="match status" value="1"/>
</dbReference>
<dbReference type="GeneID" id="19276997"/>
<dbReference type="InParanoid" id="W3WTU6"/>
<dbReference type="KEGG" id="pfy:PFICI_11984"/>
<dbReference type="InterPro" id="IPR018201">
    <property type="entry name" value="Ketoacyl_synth_AS"/>
</dbReference>
<dbReference type="InterPro" id="IPR050091">
    <property type="entry name" value="PKS_NRPS_Biosynth_Enz"/>
</dbReference>
<dbReference type="SUPFAM" id="SSF51735">
    <property type="entry name" value="NAD(P)-binding Rossmann-fold domains"/>
    <property type="match status" value="2"/>
</dbReference>
<dbReference type="GO" id="GO:0016491">
    <property type="term" value="F:oxidoreductase activity"/>
    <property type="evidence" value="ECO:0007669"/>
    <property type="project" value="UniProtKB-KW"/>
</dbReference>
<evidence type="ECO:0000256" key="4">
    <source>
        <dbReference type="ARBA" id="ARBA00022857"/>
    </source>
</evidence>
<feature type="active site" description="Proton donor; for dehydratase activity" evidence="8">
    <location>
        <position position="1196"/>
    </location>
</feature>
<dbReference type="GO" id="GO:0044550">
    <property type="term" value="P:secondary metabolite biosynthetic process"/>
    <property type="evidence" value="ECO:0007669"/>
    <property type="project" value="UniProtKB-ARBA"/>
</dbReference>
<dbReference type="PANTHER" id="PTHR43775:SF29">
    <property type="entry name" value="ASPERFURANONE POLYKETIDE SYNTHASE AFOG-RELATED"/>
    <property type="match status" value="1"/>
</dbReference>
<dbReference type="InterPro" id="IPR020843">
    <property type="entry name" value="ER"/>
</dbReference>
<feature type="region of interest" description="N-terminal hotdog fold" evidence="8">
    <location>
        <begin position="969"/>
        <end position="1104"/>
    </location>
</feature>
<dbReference type="InterPro" id="IPR042104">
    <property type="entry name" value="PKS_dehydratase_sf"/>
</dbReference>
<dbReference type="SUPFAM" id="SSF50129">
    <property type="entry name" value="GroES-like"/>
    <property type="match status" value="1"/>
</dbReference>
<keyword evidence="6" id="KW-0511">Multifunctional enzyme</keyword>
<dbReference type="Pfam" id="PF14765">
    <property type="entry name" value="PS-DH"/>
    <property type="match status" value="1"/>
</dbReference>
<dbReference type="Gene3D" id="3.30.70.3290">
    <property type="match status" value="1"/>
</dbReference>
<dbReference type="PROSITE" id="PS00012">
    <property type="entry name" value="PHOSPHOPANTETHEINE"/>
    <property type="match status" value="1"/>
</dbReference>
<dbReference type="eggNOG" id="KOG1202">
    <property type="taxonomic scope" value="Eukaryota"/>
</dbReference>
<dbReference type="InterPro" id="IPR016035">
    <property type="entry name" value="Acyl_Trfase/lysoPLipase"/>
</dbReference>
<dbReference type="InterPro" id="IPR020841">
    <property type="entry name" value="PKS_Beta-ketoAc_synthase_dom"/>
</dbReference>
<dbReference type="Pfam" id="PF02801">
    <property type="entry name" value="Ketoacyl-synt_C"/>
    <property type="match status" value="1"/>
</dbReference>
<feature type="active site" description="Proton acceptor; for dehydratase activity" evidence="8">
    <location>
        <position position="1001"/>
    </location>
</feature>
<reference evidence="13" key="1">
    <citation type="journal article" date="2015" name="BMC Genomics">
        <title>Genomic and transcriptomic analysis of the endophytic fungus Pestalotiopsis fici reveals its lifestyle and high potential for synthesis of natural products.</title>
        <authorList>
            <person name="Wang X."/>
            <person name="Zhang X."/>
            <person name="Liu L."/>
            <person name="Xiang M."/>
            <person name="Wang W."/>
            <person name="Sun X."/>
            <person name="Che Y."/>
            <person name="Guo L."/>
            <person name="Liu G."/>
            <person name="Guo L."/>
            <person name="Wang C."/>
            <person name="Yin W.B."/>
            <person name="Stadler M."/>
            <person name="Zhang X."/>
            <person name="Liu X."/>
        </authorList>
    </citation>
    <scope>NUCLEOTIDE SEQUENCE [LARGE SCALE GENOMIC DNA]</scope>
    <source>
        <strain evidence="13">W106-1 / CGMCC3.15140</strain>
    </source>
</reference>
<feature type="domain" description="PKS/mFAS DH" evidence="11">
    <location>
        <begin position="969"/>
        <end position="1284"/>
    </location>
</feature>
<dbReference type="Gene3D" id="3.40.50.150">
    <property type="entry name" value="Vaccinia Virus protein VP39"/>
    <property type="match status" value="1"/>
</dbReference>
<keyword evidence="2" id="KW-0597">Phosphoprotein</keyword>
<dbReference type="SMART" id="SM00825">
    <property type="entry name" value="PKS_KS"/>
    <property type="match status" value="1"/>
</dbReference>
<keyword evidence="3" id="KW-0808">Transferase</keyword>
<dbReference type="InterPro" id="IPR020807">
    <property type="entry name" value="PKS_DH"/>
</dbReference>
<evidence type="ECO:0000259" key="10">
    <source>
        <dbReference type="PROSITE" id="PS52004"/>
    </source>
</evidence>
<dbReference type="STRING" id="1229662.W3WTU6"/>
<dbReference type="GO" id="GO:0004315">
    <property type="term" value="F:3-oxoacyl-[acyl-carrier-protein] synthase activity"/>
    <property type="evidence" value="ECO:0007669"/>
    <property type="project" value="InterPro"/>
</dbReference>
<keyword evidence="4" id="KW-0521">NADP</keyword>
<dbReference type="PROSITE" id="PS50075">
    <property type="entry name" value="CARRIER"/>
    <property type="match status" value="1"/>
</dbReference>
<dbReference type="FunFam" id="3.40.50.720:FF:000209">
    <property type="entry name" value="Polyketide synthase Pks12"/>
    <property type="match status" value="1"/>
</dbReference>
<dbReference type="Pfam" id="PF08242">
    <property type="entry name" value="Methyltransf_12"/>
    <property type="match status" value="1"/>
</dbReference>
<dbReference type="InterPro" id="IPR014043">
    <property type="entry name" value="Acyl_transferase_dom"/>
</dbReference>
<dbReference type="SUPFAM" id="SSF52151">
    <property type="entry name" value="FabD/lysophospholipase-like"/>
    <property type="match status" value="1"/>
</dbReference>
<dbReference type="InterPro" id="IPR057326">
    <property type="entry name" value="KR_dom"/>
</dbReference>
<dbReference type="Pfam" id="PF08659">
    <property type="entry name" value="KR"/>
    <property type="match status" value="1"/>
</dbReference>
<dbReference type="SUPFAM" id="SSF47336">
    <property type="entry name" value="ACP-like"/>
    <property type="match status" value="1"/>
</dbReference>
<evidence type="ECO:0000256" key="6">
    <source>
        <dbReference type="ARBA" id="ARBA00023268"/>
    </source>
</evidence>
<evidence type="ECO:0000256" key="5">
    <source>
        <dbReference type="ARBA" id="ARBA00023002"/>
    </source>
</evidence>
<dbReference type="EMBL" id="KI912117">
    <property type="protein sequence ID" value="ETS76597.1"/>
    <property type="molecule type" value="Genomic_DNA"/>
</dbReference>
<evidence type="ECO:0000256" key="1">
    <source>
        <dbReference type="ARBA" id="ARBA00022450"/>
    </source>
</evidence>
<evidence type="ECO:0000256" key="3">
    <source>
        <dbReference type="ARBA" id="ARBA00022679"/>
    </source>
</evidence>
<keyword evidence="13" id="KW-1185">Reference proteome</keyword>
<feature type="domain" description="Carrier" evidence="9">
    <location>
        <begin position="2539"/>
        <end position="2616"/>
    </location>
</feature>
<evidence type="ECO:0000259" key="11">
    <source>
        <dbReference type="PROSITE" id="PS52019"/>
    </source>
</evidence>
<dbReference type="InterPro" id="IPR029063">
    <property type="entry name" value="SAM-dependent_MTases_sf"/>
</dbReference>
<feature type="region of interest" description="C-terminal hotdog fold" evidence="8">
    <location>
        <begin position="1132"/>
        <end position="1284"/>
    </location>
</feature>
<feature type="domain" description="Ketosynthase family 3 (KS3)" evidence="10">
    <location>
        <begin position="7"/>
        <end position="432"/>
    </location>
</feature>
<proteinExistence type="predicted"/>
<dbReference type="InterPro" id="IPR009081">
    <property type="entry name" value="PP-bd_ACP"/>
</dbReference>
<dbReference type="SUPFAM" id="SSF53901">
    <property type="entry name" value="Thiolase-like"/>
    <property type="match status" value="1"/>
</dbReference>
<dbReference type="Gene3D" id="3.90.180.10">
    <property type="entry name" value="Medium-chain alcohol dehydrogenases, catalytic domain"/>
    <property type="match status" value="1"/>
</dbReference>
<keyword evidence="5" id="KW-0560">Oxidoreductase</keyword>
<dbReference type="Gene3D" id="3.40.47.10">
    <property type="match status" value="1"/>
</dbReference>
<gene>
    <name evidence="12" type="ORF">PFICI_11984</name>
</gene>
<dbReference type="Gene3D" id="1.10.1200.10">
    <property type="entry name" value="ACP-like"/>
    <property type="match status" value="1"/>
</dbReference>
<dbReference type="InterPro" id="IPR016036">
    <property type="entry name" value="Malonyl_transacylase_ACP-bd"/>
</dbReference>
<dbReference type="Pfam" id="PF16197">
    <property type="entry name" value="KAsynt_C_assoc"/>
    <property type="match status" value="1"/>
</dbReference>
<dbReference type="InterPro" id="IPR032821">
    <property type="entry name" value="PKS_assoc"/>
</dbReference>
<accession>W3WTU6</accession>
<evidence type="ECO:0000256" key="7">
    <source>
        <dbReference type="ARBA" id="ARBA00023315"/>
    </source>
</evidence>
<dbReference type="CDD" id="cd02440">
    <property type="entry name" value="AdoMet_MTases"/>
    <property type="match status" value="1"/>
</dbReference>
<dbReference type="Pfam" id="PF00698">
    <property type="entry name" value="Acyl_transf_1"/>
    <property type="match status" value="1"/>
</dbReference>
<dbReference type="InterPro" id="IPR014031">
    <property type="entry name" value="Ketoacyl_synth_C"/>
</dbReference>
<dbReference type="InterPro" id="IPR014030">
    <property type="entry name" value="Ketoacyl_synth_N"/>
</dbReference>
<dbReference type="SMART" id="SM01294">
    <property type="entry name" value="PKS_PP_betabranch"/>
    <property type="match status" value="1"/>
</dbReference>
<dbReference type="InterPro" id="IPR036291">
    <property type="entry name" value="NAD(P)-bd_dom_sf"/>
</dbReference>
<dbReference type="SMART" id="SM00827">
    <property type="entry name" value="PKS_AT"/>
    <property type="match status" value="1"/>
</dbReference>
<dbReference type="PROSITE" id="PS52019">
    <property type="entry name" value="PKS_MFAS_DH"/>
    <property type="match status" value="1"/>
</dbReference>
<dbReference type="CDD" id="cd05195">
    <property type="entry name" value="enoyl_red"/>
    <property type="match status" value="1"/>
</dbReference>
<protein>
    <submittedName>
        <fullName evidence="12">Uncharacterized protein</fullName>
    </submittedName>
</protein>
<dbReference type="InterPro" id="IPR001227">
    <property type="entry name" value="Ac_transferase_dom_sf"/>
</dbReference>
<organism evidence="12 13">
    <name type="scientific">Pestalotiopsis fici (strain W106-1 / CGMCC3.15140)</name>
    <dbReference type="NCBI Taxonomy" id="1229662"/>
    <lineage>
        <taxon>Eukaryota</taxon>
        <taxon>Fungi</taxon>
        <taxon>Dikarya</taxon>
        <taxon>Ascomycota</taxon>
        <taxon>Pezizomycotina</taxon>
        <taxon>Sordariomycetes</taxon>
        <taxon>Xylariomycetidae</taxon>
        <taxon>Amphisphaeriales</taxon>
        <taxon>Sporocadaceae</taxon>
        <taxon>Pestalotiopsis</taxon>
    </lineage>
</organism>
<dbReference type="InterPro" id="IPR020806">
    <property type="entry name" value="PKS_PP-bd"/>
</dbReference>
<dbReference type="InterPro" id="IPR016039">
    <property type="entry name" value="Thiolase-like"/>
</dbReference>
<dbReference type="PROSITE" id="PS52004">
    <property type="entry name" value="KS3_2"/>
    <property type="match status" value="1"/>
</dbReference>
<evidence type="ECO:0000259" key="9">
    <source>
        <dbReference type="PROSITE" id="PS50075"/>
    </source>
</evidence>
<dbReference type="PROSITE" id="PS00606">
    <property type="entry name" value="KS3_1"/>
    <property type="match status" value="1"/>
</dbReference>
<dbReference type="HOGENOM" id="CLU_000022_31_0_1"/>
<dbReference type="InterPro" id="IPR049900">
    <property type="entry name" value="PKS_mFAS_DH"/>
</dbReference>
<dbReference type="OMA" id="DIMANAS"/>
<dbReference type="OrthoDB" id="329835at2759"/>
<dbReference type="Gene3D" id="3.10.129.110">
    <property type="entry name" value="Polyketide synthase dehydratase"/>
    <property type="match status" value="1"/>
</dbReference>